<accession>A0A9P5V9A3</accession>
<dbReference type="OrthoDB" id="5414761at2759"/>
<sequence>MLAEVFTSTPHPTLDLAMSDVRLDFSFDALCADFEDIQPSDLADRVSQMLGARYLEETYPESKKLVRGAVWGQSLRPIISLHVQITDKITTMSGTRQPVHVHFLFLEAAPQTYISEEALKIMGIEDAVVAGETLVGSNDHVRLPVKINGYMVNVARSPSASHFAHLNILGEDLIRASGANAYYGGNPPNFELAFP</sequence>
<dbReference type="AlphaFoldDB" id="A0A9P5V9A3"/>
<evidence type="ECO:0000313" key="2">
    <source>
        <dbReference type="Proteomes" id="UP000748756"/>
    </source>
</evidence>
<dbReference type="Proteomes" id="UP000748756">
    <property type="component" value="Unassembled WGS sequence"/>
</dbReference>
<reference evidence="1" key="1">
    <citation type="journal article" date="2020" name="Fungal Divers.">
        <title>Resolving the Mortierellaceae phylogeny through synthesis of multi-gene phylogenetics and phylogenomics.</title>
        <authorList>
            <person name="Vandepol N."/>
            <person name="Liber J."/>
            <person name="Desiro A."/>
            <person name="Na H."/>
            <person name="Kennedy M."/>
            <person name="Barry K."/>
            <person name="Grigoriev I.V."/>
            <person name="Miller A.N."/>
            <person name="O'Donnell K."/>
            <person name="Stajich J.E."/>
            <person name="Bonito G."/>
        </authorList>
    </citation>
    <scope>NUCLEOTIDE SEQUENCE</scope>
    <source>
        <strain evidence="1">NRRL 6426</strain>
    </source>
</reference>
<evidence type="ECO:0000313" key="1">
    <source>
        <dbReference type="EMBL" id="KAF9147915.1"/>
    </source>
</evidence>
<keyword evidence="2" id="KW-1185">Reference proteome</keyword>
<gene>
    <name evidence="1" type="ORF">BG015_010368</name>
</gene>
<name>A0A9P5V9A3_9FUNG</name>
<organism evidence="1 2">
    <name type="scientific">Linnemannia schmuckeri</name>
    <dbReference type="NCBI Taxonomy" id="64567"/>
    <lineage>
        <taxon>Eukaryota</taxon>
        <taxon>Fungi</taxon>
        <taxon>Fungi incertae sedis</taxon>
        <taxon>Mucoromycota</taxon>
        <taxon>Mortierellomycotina</taxon>
        <taxon>Mortierellomycetes</taxon>
        <taxon>Mortierellales</taxon>
        <taxon>Mortierellaceae</taxon>
        <taxon>Linnemannia</taxon>
    </lineage>
</organism>
<comment type="caution">
    <text evidence="1">The sequence shown here is derived from an EMBL/GenBank/DDBJ whole genome shotgun (WGS) entry which is preliminary data.</text>
</comment>
<proteinExistence type="predicted"/>
<protein>
    <submittedName>
        <fullName evidence="1">Uncharacterized protein</fullName>
    </submittedName>
</protein>
<dbReference type="EMBL" id="JAAAUQ010000734">
    <property type="protein sequence ID" value="KAF9147915.1"/>
    <property type="molecule type" value="Genomic_DNA"/>
</dbReference>